<keyword evidence="3" id="KW-1185">Reference proteome</keyword>
<evidence type="ECO:0000313" key="3">
    <source>
        <dbReference type="Proteomes" id="UP000231637"/>
    </source>
</evidence>
<evidence type="ECO:0000256" key="1">
    <source>
        <dbReference type="SAM" id="Phobius"/>
    </source>
</evidence>
<evidence type="ECO:0000313" key="2">
    <source>
        <dbReference type="EMBL" id="ATX81913.1"/>
    </source>
</evidence>
<feature type="transmembrane region" description="Helical" evidence="1">
    <location>
        <begin position="90"/>
        <end position="110"/>
    </location>
</feature>
<reference evidence="2 3" key="1">
    <citation type="submission" date="2016-12" db="EMBL/GenBank/DDBJ databases">
        <title>Isolation and genomic insights into novel planktonic Zetaproteobacteria from stratified waters of the Chesapeake Bay.</title>
        <authorList>
            <person name="McAllister S.M."/>
            <person name="Kato S."/>
            <person name="Chan C.S."/>
            <person name="Chiu B.K."/>
            <person name="Field E.K."/>
        </authorList>
    </citation>
    <scope>NUCLEOTIDE SEQUENCE [LARGE SCALE GENOMIC DNA]</scope>
    <source>
        <strain evidence="2 3">CP-8</strain>
    </source>
</reference>
<proteinExistence type="predicted"/>
<dbReference type="EMBL" id="CP018800">
    <property type="protein sequence ID" value="ATX81913.1"/>
    <property type="molecule type" value="Genomic_DNA"/>
</dbReference>
<sequence length="152" mass="16955">MYNHDTSHLAELRYIESWKMVALALVTFGLYLAYFIRRQSAIINRAAGTADARLPAWAAALPQLLAPASLLTFIAQLLVPGELIEHVDQAAGLLFNISLVIWGFAARSAMHSITAAGERSKLRFDGIWTLLISPFYFNYRVNGIFEEERIAA</sequence>
<dbReference type="RefSeq" id="WP_100265319.1">
    <property type="nucleotide sequence ID" value="NZ_CP018800.1"/>
</dbReference>
<feature type="transmembrane region" description="Helical" evidence="1">
    <location>
        <begin position="20"/>
        <end position="36"/>
    </location>
</feature>
<gene>
    <name evidence="2" type="ORF">Ga0123462_1046</name>
</gene>
<keyword evidence="1" id="KW-1133">Transmembrane helix</keyword>
<accession>A0A2K8L3T6</accession>
<name>A0A2K8L3T6_9PROT</name>
<keyword evidence="1" id="KW-0472">Membrane</keyword>
<dbReference type="AlphaFoldDB" id="A0A2K8L3T6"/>
<dbReference type="KEGG" id="mfn:Ga0123462_1046"/>
<keyword evidence="1" id="KW-0812">Transmembrane</keyword>
<dbReference type="Proteomes" id="UP000231637">
    <property type="component" value="Chromosome"/>
</dbReference>
<protein>
    <submittedName>
        <fullName evidence="2">Uncharacterized protein</fullName>
    </submittedName>
</protein>
<dbReference type="OrthoDB" id="7060663at2"/>
<feature type="transmembrane region" description="Helical" evidence="1">
    <location>
        <begin position="57"/>
        <end position="78"/>
    </location>
</feature>
<organism evidence="2 3">
    <name type="scientific">Mariprofundus ferrinatatus</name>
    <dbReference type="NCBI Taxonomy" id="1921087"/>
    <lineage>
        <taxon>Bacteria</taxon>
        <taxon>Pseudomonadati</taxon>
        <taxon>Pseudomonadota</taxon>
        <taxon>Candidatius Mariprofundia</taxon>
        <taxon>Mariprofundales</taxon>
        <taxon>Mariprofundaceae</taxon>
        <taxon>Mariprofundus</taxon>
    </lineage>
</organism>